<dbReference type="EMBL" id="OX596103">
    <property type="protein sequence ID" value="CAM9845628.1"/>
    <property type="molecule type" value="Genomic_DNA"/>
</dbReference>
<organism evidence="1 2">
    <name type="scientific">Rangifer tarandus platyrhynchus</name>
    <name type="common">Svalbard reindeer</name>
    <dbReference type="NCBI Taxonomy" id="3082113"/>
    <lineage>
        <taxon>Eukaryota</taxon>
        <taxon>Metazoa</taxon>
        <taxon>Chordata</taxon>
        <taxon>Craniata</taxon>
        <taxon>Vertebrata</taxon>
        <taxon>Euteleostomi</taxon>
        <taxon>Mammalia</taxon>
        <taxon>Eutheria</taxon>
        <taxon>Laurasiatheria</taxon>
        <taxon>Artiodactyla</taxon>
        <taxon>Ruminantia</taxon>
        <taxon>Pecora</taxon>
        <taxon>Cervidae</taxon>
        <taxon>Odocoileinae</taxon>
        <taxon>Rangifer</taxon>
    </lineage>
</organism>
<reference evidence="1" key="1">
    <citation type="submission" date="2023-05" db="EMBL/GenBank/DDBJ databases">
        <authorList>
            <consortium name="ELIXIR-Norway"/>
        </authorList>
    </citation>
    <scope>NUCLEOTIDE SEQUENCE</scope>
</reference>
<evidence type="ECO:0000313" key="1">
    <source>
        <dbReference type="EMBL" id="CAM9845628.1"/>
    </source>
</evidence>
<reference evidence="1" key="2">
    <citation type="submission" date="2025-03" db="EMBL/GenBank/DDBJ databases">
        <authorList>
            <consortium name="ELIXIR-Norway"/>
            <consortium name="Elixir Norway"/>
        </authorList>
    </citation>
    <scope>NUCLEOTIDE SEQUENCE</scope>
</reference>
<name>A0AC59YNN7_RANTA</name>
<accession>A0AC59YNN7</accession>
<evidence type="ECO:0000313" key="2">
    <source>
        <dbReference type="Proteomes" id="UP001162501"/>
    </source>
</evidence>
<gene>
    <name evidence="1" type="ORF">MRATA1EN22A_LOCUS8271</name>
</gene>
<dbReference type="Proteomes" id="UP001162501">
    <property type="component" value="Chromosome 19"/>
</dbReference>
<sequence>MGLPQRDSTPGGSVMVRSQGSVIAQSRVVRGSPSLRPARDTPFPSPAPWWLRLDSGGSGRSDGAKRLLESSCSHFLLLVTG</sequence>
<feature type="non-terminal residue" evidence="1">
    <location>
        <position position="1"/>
    </location>
</feature>
<proteinExistence type="predicted"/>
<feature type="non-terminal residue" evidence="1">
    <location>
        <position position="81"/>
    </location>
</feature>
<protein>
    <submittedName>
        <fullName evidence="1">Uncharacterized protein</fullName>
    </submittedName>
</protein>